<feature type="compositionally biased region" description="Polar residues" evidence="6">
    <location>
        <begin position="1"/>
        <end position="10"/>
    </location>
</feature>
<feature type="transmembrane region" description="Helical" evidence="7">
    <location>
        <begin position="524"/>
        <end position="544"/>
    </location>
</feature>
<evidence type="ECO:0000256" key="3">
    <source>
        <dbReference type="ARBA" id="ARBA00022692"/>
    </source>
</evidence>
<evidence type="ECO:0000256" key="7">
    <source>
        <dbReference type="SAM" id="Phobius"/>
    </source>
</evidence>
<accession>A0A1L0BB21</accession>
<evidence type="ECO:0000313" key="10">
    <source>
        <dbReference type="Proteomes" id="UP000182334"/>
    </source>
</evidence>
<evidence type="ECO:0000256" key="1">
    <source>
        <dbReference type="ARBA" id="ARBA00004141"/>
    </source>
</evidence>
<proteinExistence type="predicted"/>
<dbReference type="FunFam" id="1.20.1250.20:FF:000011">
    <property type="entry name" value="MFS multidrug transporter, putative"/>
    <property type="match status" value="1"/>
</dbReference>
<dbReference type="PROSITE" id="PS50850">
    <property type="entry name" value="MFS"/>
    <property type="match status" value="1"/>
</dbReference>
<dbReference type="SUPFAM" id="SSF103473">
    <property type="entry name" value="MFS general substrate transporter"/>
    <property type="match status" value="1"/>
</dbReference>
<evidence type="ECO:0000256" key="6">
    <source>
        <dbReference type="SAM" id="MobiDB-lite"/>
    </source>
</evidence>
<keyword evidence="3 7" id="KW-0812">Transmembrane</keyword>
<keyword evidence="4 7" id="KW-1133">Transmembrane helix</keyword>
<dbReference type="PANTHER" id="PTHR23502:SF31">
    <property type="entry name" value="POLYAMINE TRANSPORTER 1"/>
    <property type="match status" value="1"/>
</dbReference>
<evidence type="ECO:0000313" key="9">
    <source>
        <dbReference type="EMBL" id="SGZ47851.1"/>
    </source>
</evidence>
<feature type="transmembrane region" description="Helical" evidence="7">
    <location>
        <begin position="389"/>
        <end position="408"/>
    </location>
</feature>
<dbReference type="STRING" id="45354.A0A1L0BB21"/>
<dbReference type="OrthoDB" id="9986881at2759"/>
<dbReference type="CDD" id="cd17323">
    <property type="entry name" value="MFS_Tpo1_MDR_like"/>
    <property type="match status" value="1"/>
</dbReference>
<name>A0A1L0BB21_9ASCO</name>
<organism evidence="9 10">
    <name type="scientific">Sungouiella intermedia</name>
    <dbReference type="NCBI Taxonomy" id="45354"/>
    <lineage>
        <taxon>Eukaryota</taxon>
        <taxon>Fungi</taxon>
        <taxon>Dikarya</taxon>
        <taxon>Ascomycota</taxon>
        <taxon>Saccharomycotina</taxon>
        <taxon>Pichiomycetes</taxon>
        <taxon>Metschnikowiaceae</taxon>
        <taxon>Sungouiella</taxon>
    </lineage>
</organism>
<dbReference type="Proteomes" id="UP000182334">
    <property type="component" value="Chromosome I"/>
</dbReference>
<dbReference type="InterPro" id="IPR011701">
    <property type="entry name" value="MFS"/>
</dbReference>
<feature type="transmembrane region" description="Helical" evidence="7">
    <location>
        <begin position="117"/>
        <end position="138"/>
    </location>
</feature>
<gene>
    <name evidence="9" type="ORF">SAMEA4029010_CIC11G00000004840</name>
</gene>
<feature type="transmembrane region" description="Helical" evidence="7">
    <location>
        <begin position="487"/>
        <end position="512"/>
    </location>
</feature>
<feature type="transmembrane region" description="Helical" evidence="7">
    <location>
        <begin position="429"/>
        <end position="446"/>
    </location>
</feature>
<dbReference type="Pfam" id="PF07690">
    <property type="entry name" value="MFS_1"/>
    <property type="match status" value="1"/>
</dbReference>
<keyword evidence="5 7" id="KW-0472">Membrane</keyword>
<keyword evidence="2" id="KW-0813">Transport</keyword>
<reference evidence="9 10" key="1">
    <citation type="submission" date="2016-10" db="EMBL/GenBank/DDBJ databases">
        <authorList>
            <person name="de Groot N.N."/>
        </authorList>
    </citation>
    <scope>NUCLEOTIDE SEQUENCE [LARGE SCALE GENOMIC DNA]</scope>
    <source>
        <strain evidence="9 10">CBS 141442</strain>
    </source>
</reference>
<feature type="transmembrane region" description="Helical" evidence="7">
    <location>
        <begin position="150"/>
        <end position="173"/>
    </location>
</feature>
<feature type="transmembrane region" description="Helical" evidence="7">
    <location>
        <begin position="247"/>
        <end position="266"/>
    </location>
</feature>
<feature type="compositionally biased region" description="Polar residues" evidence="6">
    <location>
        <begin position="26"/>
        <end position="49"/>
    </location>
</feature>
<evidence type="ECO:0000256" key="4">
    <source>
        <dbReference type="ARBA" id="ARBA00022989"/>
    </source>
</evidence>
<feature type="region of interest" description="Disordered" evidence="6">
    <location>
        <begin position="1"/>
        <end position="53"/>
    </location>
</feature>
<evidence type="ECO:0000256" key="2">
    <source>
        <dbReference type="ARBA" id="ARBA00022448"/>
    </source>
</evidence>
<feature type="transmembrane region" description="Helical" evidence="7">
    <location>
        <begin position="185"/>
        <end position="203"/>
    </location>
</feature>
<feature type="transmembrane region" description="Helical" evidence="7">
    <location>
        <begin position="272"/>
        <end position="295"/>
    </location>
</feature>
<feature type="transmembrane region" description="Helical" evidence="7">
    <location>
        <begin position="215"/>
        <end position="235"/>
    </location>
</feature>
<dbReference type="GO" id="GO:0005886">
    <property type="term" value="C:plasma membrane"/>
    <property type="evidence" value="ECO:0007669"/>
    <property type="project" value="TreeGrafter"/>
</dbReference>
<feature type="domain" description="Major facilitator superfamily (MFS) profile" evidence="8">
    <location>
        <begin position="119"/>
        <end position="560"/>
    </location>
</feature>
<dbReference type="InterPro" id="IPR020846">
    <property type="entry name" value="MFS_dom"/>
</dbReference>
<sequence>MQLSSSPDNSTKSDKDSLQEEIPTVFNGNLPNSYSGNDSDTGSIHTSQSHIDRTLSRRLSGVEDLYEEALKCTDPLPTMGGGKPYPPMLPDRDPYAVAWDEPEDEEYPLNWPLHKKISACLSSVVATFAVVVGSAFFAESAYPLMELYHVGWTVAVLGVSLFIFGFASGPVVWGPLSELYGRKPILMMSVFGYMCFCFAVGSAQDIQTVMICRFFAGFVGAAPLVVAPAAVADVFSAKARGKATTYFAMVIFGGPMLGPILGAFTVKNPHLGWRWTSYLCGIAAAVSLIAIWLTFEETHHGIILARRAEILRRRTGNWGIHAPHETVSLSIKEICERNITRPLLMLVTEPILFLVTLYNSFIYGLLYLFLTAVPMIFTRYHFAQAVDLLPYLAMLIGCLTGGVISVFMNRRYVTTMEKNDGKGIPEERLPPMMVGSVLFPIGMFWLSWTGDFPDKIHWIVPTLGLVPIGMGLTLIFLPCLNYIVDCYLLFAASALAGNAFLRSAFGAAFPLFARQMFDRMGIRWAGTVLGCGALILLPVPFLFYKFGKKLRQKSKWTFDL</sequence>
<comment type="subcellular location">
    <subcellularLocation>
        <location evidence="1">Membrane</location>
        <topology evidence="1">Multi-pass membrane protein</topology>
    </subcellularLocation>
</comment>
<protein>
    <submittedName>
        <fullName evidence="9">CIC11C00000004840</fullName>
    </submittedName>
</protein>
<dbReference type="AlphaFoldDB" id="A0A1L0BB21"/>
<dbReference type="PANTHER" id="PTHR23502">
    <property type="entry name" value="MAJOR FACILITATOR SUPERFAMILY"/>
    <property type="match status" value="1"/>
</dbReference>
<dbReference type="InterPro" id="IPR036259">
    <property type="entry name" value="MFS_trans_sf"/>
</dbReference>
<dbReference type="EMBL" id="LT635756">
    <property type="protein sequence ID" value="SGZ47851.1"/>
    <property type="molecule type" value="Genomic_DNA"/>
</dbReference>
<keyword evidence="10" id="KW-1185">Reference proteome</keyword>
<dbReference type="Gene3D" id="1.20.1250.20">
    <property type="entry name" value="MFS general substrate transporter like domains"/>
    <property type="match status" value="1"/>
</dbReference>
<evidence type="ECO:0000259" key="8">
    <source>
        <dbReference type="PROSITE" id="PS50850"/>
    </source>
</evidence>
<feature type="transmembrane region" description="Helical" evidence="7">
    <location>
        <begin position="351"/>
        <end position="377"/>
    </location>
</feature>
<dbReference type="GO" id="GO:0022857">
    <property type="term" value="F:transmembrane transporter activity"/>
    <property type="evidence" value="ECO:0007669"/>
    <property type="project" value="InterPro"/>
</dbReference>
<evidence type="ECO:0000256" key="5">
    <source>
        <dbReference type="ARBA" id="ARBA00023136"/>
    </source>
</evidence>
<feature type="transmembrane region" description="Helical" evidence="7">
    <location>
        <begin position="458"/>
        <end position="480"/>
    </location>
</feature>